<protein>
    <submittedName>
        <fullName evidence="2">Uncharacterized protein</fullName>
    </submittedName>
</protein>
<accession>A0A5N6IP86</accession>
<proteinExistence type="predicted"/>
<sequence>MGEGVSGLLFFCYFSFPFSGFIFRHECIDLSGSSVLIFVMFEYHDGPMGPLQDKV</sequence>
<dbReference type="EMBL" id="ML732925">
    <property type="protein sequence ID" value="KAB8266963.1"/>
    <property type="molecule type" value="Genomic_DNA"/>
</dbReference>
<gene>
    <name evidence="2" type="ORF">BDV30DRAFT_221042</name>
</gene>
<dbReference type="AlphaFoldDB" id="A0A5N6IP86"/>
<organism evidence="2 3">
    <name type="scientific">Aspergillus minisclerotigenes</name>
    <dbReference type="NCBI Taxonomy" id="656917"/>
    <lineage>
        <taxon>Eukaryota</taxon>
        <taxon>Fungi</taxon>
        <taxon>Dikarya</taxon>
        <taxon>Ascomycota</taxon>
        <taxon>Pezizomycotina</taxon>
        <taxon>Eurotiomycetes</taxon>
        <taxon>Eurotiomycetidae</taxon>
        <taxon>Eurotiales</taxon>
        <taxon>Aspergillaceae</taxon>
        <taxon>Aspergillus</taxon>
        <taxon>Aspergillus subgen. Circumdati</taxon>
    </lineage>
</organism>
<evidence type="ECO:0000256" key="1">
    <source>
        <dbReference type="SAM" id="Phobius"/>
    </source>
</evidence>
<keyword evidence="1" id="KW-0472">Membrane</keyword>
<dbReference type="Proteomes" id="UP000326289">
    <property type="component" value="Unassembled WGS sequence"/>
</dbReference>
<keyword evidence="3" id="KW-1185">Reference proteome</keyword>
<keyword evidence="1" id="KW-1133">Transmembrane helix</keyword>
<evidence type="ECO:0000313" key="3">
    <source>
        <dbReference type="Proteomes" id="UP000326289"/>
    </source>
</evidence>
<name>A0A5N6IP86_9EURO</name>
<evidence type="ECO:0000313" key="2">
    <source>
        <dbReference type="EMBL" id="KAB8266963.1"/>
    </source>
</evidence>
<reference evidence="2 3" key="1">
    <citation type="submission" date="2019-04" db="EMBL/GenBank/DDBJ databases">
        <title>Fungal friends and foes A comparative genomics study of 23 Aspergillus species from section Flavi.</title>
        <authorList>
            <consortium name="DOE Joint Genome Institute"/>
            <person name="Kjaerbolling I."/>
            <person name="Vesth T.C."/>
            <person name="Frisvad J.C."/>
            <person name="Nybo J.L."/>
            <person name="Theobald S."/>
            <person name="Kildgaard S."/>
            <person name="Petersen T.I."/>
            <person name="Kuo A."/>
            <person name="Sato A."/>
            <person name="Lyhne E.K."/>
            <person name="Kogle M.E."/>
            <person name="Wiebenga A."/>
            <person name="Kun R.S."/>
            <person name="Lubbers R.J."/>
            <person name="Makela M.R."/>
            <person name="Barry K."/>
            <person name="Chovatia M."/>
            <person name="Clum A."/>
            <person name="Daum C."/>
            <person name="Haridas S."/>
            <person name="He G."/>
            <person name="LaButti K."/>
            <person name="Lipzen A."/>
            <person name="Mondo S."/>
            <person name="Pangilinan J."/>
            <person name="Riley R."/>
            <person name="Salamov A."/>
            <person name="Simmons B.A."/>
            <person name="Magnuson J.K."/>
            <person name="Henrissat B."/>
            <person name="Mortensen U.H."/>
            <person name="Larsen T.O."/>
            <person name="De vries R.P."/>
            <person name="Grigoriev I.V."/>
            <person name="Machida M."/>
            <person name="Baker S.E."/>
            <person name="Andersen M.R."/>
        </authorList>
    </citation>
    <scope>NUCLEOTIDE SEQUENCE [LARGE SCALE GENOMIC DNA]</scope>
    <source>
        <strain evidence="2 3">CBS 117635</strain>
    </source>
</reference>
<keyword evidence="1" id="KW-0812">Transmembrane</keyword>
<feature type="transmembrane region" description="Helical" evidence="1">
    <location>
        <begin position="6"/>
        <end position="23"/>
    </location>
</feature>